<dbReference type="InterPro" id="IPR036318">
    <property type="entry name" value="FAD-bd_PCMH-like_sf"/>
</dbReference>
<dbReference type="SUPFAM" id="SSF56176">
    <property type="entry name" value="FAD-binding/transporter-associated domain-like"/>
    <property type="match status" value="1"/>
</dbReference>
<feature type="transmembrane region" description="Helical" evidence="11">
    <location>
        <begin position="96"/>
        <end position="116"/>
    </location>
</feature>
<accession>A0A1H8MKB9</accession>
<evidence type="ECO:0000256" key="4">
    <source>
        <dbReference type="ARBA" id="ARBA00022692"/>
    </source>
</evidence>
<keyword evidence="7 9" id="KW-0129">CBS domain</keyword>
<keyword evidence="5" id="KW-0677">Repeat</keyword>
<feature type="transmembrane region" description="Helical" evidence="11">
    <location>
        <begin position="6"/>
        <end position="27"/>
    </location>
</feature>
<evidence type="ECO:0000256" key="10">
    <source>
        <dbReference type="PROSITE-ProRule" id="PRU01193"/>
    </source>
</evidence>
<dbReference type="InterPro" id="IPR000644">
    <property type="entry name" value="CBS_dom"/>
</dbReference>
<dbReference type="OrthoDB" id="9798188at2"/>
<feature type="domain" description="CBS" evidence="12">
    <location>
        <begin position="284"/>
        <end position="340"/>
    </location>
</feature>
<dbReference type="PROSITE" id="PS51371">
    <property type="entry name" value="CBS"/>
    <property type="match status" value="2"/>
</dbReference>
<dbReference type="AlphaFoldDB" id="A0A1H8MKB9"/>
<dbReference type="GO" id="GO:0050660">
    <property type="term" value="F:flavin adenine dinucleotide binding"/>
    <property type="evidence" value="ECO:0007669"/>
    <property type="project" value="InterPro"/>
</dbReference>
<evidence type="ECO:0000256" key="11">
    <source>
        <dbReference type="SAM" id="Phobius"/>
    </source>
</evidence>
<dbReference type="InterPro" id="IPR044751">
    <property type="entry name" value="Ion_transp-like_CBS"/>
</dbReference>
<dbReference type="CDD" id="cd04590">
    <property type="entry name" value="CBS_pair_CorC_HlyC_assoc"/>
    <property type="match status" value="1"/>
</dbReference>
<dbReference type="InterPro" id="IPR051676">
    <property type="entry name" value="UPF0053_domain"/>
</dbReference>
<sequence>MGSLIILIVLILLNAFFAASEIALVSLNDNKIEREADRGDKTAQLINRLLKQPGRFLATIQIGITLAGFLASAFAADTFAAPVAEFLYEWGLPLSLPAINTIAVFVITILLSYFTLVFGELVPKQLALQKAETIARFVVKPITILFKVSLPIVVFLNASTNLFVRLFGVDPNAQNDEATEEEIRMMIDIGGERGTINTREKMMIHNIFEFNDKRVSDVMTHRTAISAIDVRAGIEDIIKKVSEERYTRYPIYDQHIDQVVGILHTKDLIPLLTSGSDSFVLERIMREPYFIINGKSIDEVFRMMQAENLHIAIVIDEYGGTHGLVTIEDLIEEIVGEISSEHGINEDQLDIERITANEAIVKGKTHLVDFNEYFGVELPIGQHETINGFLINQFGRIPQQDEQAEHVYKNITFSIVEVSDKRIEKIHVSIN</sequence>
<evidence type="ECO:0000256" key="7">
    <source>
        <dbReference type="ARBA" id="ARBA00023122"/>
    </source>
</evidence>
<comment type="subcellular location">
    <subcellularLocation>
        <location evidence="1">Cell membrane</location>
        <topology evidence="1">Multi-pass membrane protein</topology>
    </subcellularLocation>
</comment>
<evidence type="ECO:0000256" key="3">
    <source>
        <dbReference type="ARBA" id="ARBA00022475"/>
    </source>
</evidence>
<comment type="similarity">
    <text evidence="2">Belongs to the UPF0053 family.</text>
</comment>
<evidence type="ECO:0000256" key="5">
    <source>
        <dbReference type="ARBA" id="ARBA00022737"/>
    </source>
</evidence>
<dbReference type="InterPro" id="IPR005170">
    <property type="entry name" value="Transptr-assoc_dom"/>
</dbReference>
<dbReference type="Gene3D" id="3.30.465.10">
    <property type="match status" value="1"/>
</dbReference>
<proteinExistence type="inferred from homology"/>
<dbReference type="SUPFAM" id="SSF54631">
    <property type="entry name" value="CBS-domain pair"/>
    <property type="match status" value="1"/>
</dbReference>
<evidence type="ECO:0000256" key="2">
    <source>
        <dbReference type="ARBA" id="ARBA00006337"/>
    </source>
</evidence>
<feature type="domain" description="CNNM transmembrane" evidence="13">
    <location>
        <begin position="1"/>
        <end position="200"/>
    </location>
</feature>
<dbReference type="PROSITE" id="PS51846">
    <property type="entry name" value="CNNM"/>
    <property type="match status" value="1"/>
</dbReference>
<keyword evidence="15" id="KW-1185">Reference proteome</keyword>
<evidence type="ECO:0000259" key="13">
    <source>
        <dbReference type="PROSITE" id="PS51846"/>
    </source>
</evidence>
<keyword evidence="8 10" id="KW-0472">Membrane</keyword>
<feature type="transmembrane region" description="Helical" evidence="11">
    <location>
        <begin position="137"/>
        <end position="156"/>
    </location>
</feature>
<dbReference type="SMART" id="SM01091">
    <property type="entry name" value="CorC_HlyC"/>
    <property type="match status" value="1"/>
</dbReference>
<dbReference type="Proteomes" id="UP000199300">
    <property type="component" value="Unassembled WGS sequence"/>
</dbReference>
<keyword evidence="6 10" id="KW-1133">Transmembrane helix</keyword>
<dbReference type="RefSeq" id="WP_091496662.1">
    <property type="nucleotide sequence ID" value="NZ_FODJ01000004.1"/>
</dbReference>
<evidence type="ECO:0000313" key="15">
    <source>
        <dbReference type="Proteomes" id="UP000199300"/>
    </source>
</evidence>
<gene>
    <name evidence="14" type="ORF">SAMN04488134_104183</name>
</gene>
<protein>
    <submittedName>
        <fullName evidence="14">Putative hemolysin</fullName>
    </submittedName>
</protein>
<dbReference type="InterPro" id="IPR016169">
    <property type="entry name" value="FAD-bd_PCMH_sub2"/>
</dbReference>
<dbReference type="Pfam" id="PF03471">
    <property type="entry name" value="CorC_HlyC"/>
    <property type="match status" value="1"/>
</dbReference>
<keyword evidence="4 10" id="KW-0812">Transmembrane</keyword>
<evidence type="ECO:0000256" key="1">
    <source>
        <dbReference type="ARBA" id="ARBA00004651"/>
    </source>
</evidence>
<dbReference type="Pfam" id="PF01595">
    <property type="entry name" value="CNNM"/>
    <property type="match status" value="1"/>
</dbReference>
<dbReference type="PANTHER" id="PTHR43099">
    <property type="entry name" value="UPF0053 PROTEIN YRKA"/>
    <property type="match status" value="1"/>
</dbReference>
<dbReference type="STRING" id="872970.SAMN04488134_104183"/>
<evidence type="ECO:0000259" key="12">
    <source>
        <dbReference type="PROSITE" id="PS51371"/>
    </source>
</evidence>
<name>A0A1H8MKB9_9BACI</name>
<dbReference type="FunFam" id="3.10.580.10:FF:000002">
    <property type="entry name" value="Magnesium/cobalt efflux protein CorC"/>
    <property type="match status" value="1"/>
</dbReference>
<dbReference type="InterPro" id="IPR046342">
    <property type="entry name" value="CBS_dom_sf"/>
</dbReference>
<feature type="transmembrane region" description="Helical" evidence="11">
    <location>
        <begin position="56"/>
        <end position="76"/>
    </location>
</feature>
<dbReference type="PANTHER" id="PTHR43099:SF2">
    <property type="entry name" value="UPF0053 PROTEIN YRKA"/>
    <property type="match status" value="1"/>
</dbReference>
<evidence type="ECO:0000313" key="14">
    <source>
        <dbReference type="EMBL" id="SEO17688.1"/>
    </source>
</evidence>
<dbReference type="Pfam" id="PF00571">
    <property type="entry name" value="CBS"/>
    <property type="match status" value="2"/>
</dbReference>
<feature type="domain" description="CBS" evidence="12">
    <location>
        <begin position="219"/>
        <end position="278"/>
    </location>
</feature>
<dbReference type="GO" id="GO:0005886">
    <property type="term" value="C:plasma membrane"/>
    <property type="evidence" value="ECO:0007669"/>
    <property type="project" value="UniProtKB-SubCell"/>
</dbReference>
<dbReference type="EMBL" id="FODJ01000004">
    <property type="protein sequence ID" value="SEO17688.1"/>
    <property type="molecule type" value="Genomic_DNA"/>
</dbReference>
<dbReference type="InterPro" id="IPR002550">
    <property type="entry name" value="CNNM"/>
</dbReference>
<reference evidence="14 15" key="1">
    <citation type="submission" date="2016-10" db="EMBL/GenBank/DDBJ databases">
        <authorList>
            <person name="de Groot N.N."/>
        </authorList>
    </citation>
    <scope>NUCLEOTIDE SEQUENCE [LARGE SCALE GENOMIC DNA]</scope>
    <source>
        <strain evidence="14 15">CGMCC 1.10434</strain>
    </source>
</reference>
<evidence type="ECO:0000256" key="8">
    <source>
        <dbReference type="ARBA" id="ARBA00023136"/>
    </source>
</evidence>
<keyword evidence="3" id="KW-1003">Cell membrane</keyword>
<dbReference type="Gene3D" id="3.10.580.10">
    <property type="entry name" value="CBS-domain"/>
    <property type="match status" value="1"/>
</dbReference>
<evidence type="ECO:0000256" key="6">
    <source>
        <dbReference type="ARBA" id="ARBA00022989"/>
    </source>
</evidence>
<evidence type="ECO:0000256" key="9">
    <source>
        <dbReference type="PROSITE-ProRule" id="PRU00703"/>
    </source>
</evidence>
<organism evidence="14 15">
    <name type="scientific">Amphibacillus marinus</name>
    <dbReference type="NCBI Taxonomy" id="872970"/>
    <lineage>
        <taxon>Bacteria</taxon>
        <taxon>Bacillati</taxon>
        <taxon>Bacillota</taxon>
        <taxon>Bacilli</taxon>
        <taxon>Bacillales</taxon>
        <taxon>Bacillaceae</taxon>
        <taxon>Amphibacillus</taxon>
    </lineage>
</organism>